<feature type="transmembrane region" description="Helical" evidence="6">
    <location>
        <begin position="115"/>
        <end position="139"/>
    </location>
</feature>
<dbReference type="GeneTree" id="ENSGT00940000162329"/>
<evidence type="ECO:0000256" key="6">
    <source>
        <dbReference type="SAM" id="Phobius"/>
    </source>
</evidence>
<dbReference type="GO" id="GO:0007166">
    <property type="term" value="P:cell surface receptor signaling pathway"/>
    <property type="evidence" value="ECO:0007669"/>
    <property type="project" value="TreeGrafter"/>
</dbReference>
<evidence type="ECO:0000256" key="3">
    <source>
        <dbReference type="ARBA" id="ARBA00022692"/>
    </source>
</evidence>
<reference evidence="7" key="2">
    <citation type="submission" date="2025-08" db="UniProtKB">
        <authorList>
            <consortium name="Ensembl"/>
        </authorList>
    </citation>
    <scope>IDENTIFICATION</scope>
    <source>
        <strain evidence="7">Isolate ISIS603380</strain>
    </source>
</reference>
<evidence type="ECO:0000256" key="1">
    <source>
        <dbReference type="ARBA" id="ARBA00004141"/>
    </source>
</evidence>
<name>G3TF01_LOXAF</name>
<evidence type="ECO:0000256" key="5">
    <source>
        <dbReference type="ARBA" id="ARBA00023136"/>
    </source>
</evidence>
<comment type="subcellular location">
    <subcellularLocation>
        <location evidence="1">Membrane</location>
        <topology evidence="1">Multi-pass membrane protein</topology>
    </subcellularLocation>
</comment>
<feature type="transmembrane region" description="Helical" evidence="6">
    <location>
        <begin position="151"/>
        <end position="175"/>
    </location>
</feature>
<dbReference type="FunCoup" id="G3TF01">
    <property type="interactions" value="38"/>
</dbReference>
<dbReference type="PANTHER" id="PTHR23320">
    <property type="entry name" value="MEMBRANE-SPANNING 4-DOMAINS SUBFAMILY A MS4A -RELATED"/>
    <property type="match status" value="1"/>
</dbReference>
<dbReference type="HOGENOM" id="CLU_091032_1_0_1"/>
<evidence type="ECO:0000256" key="4">
    <source>
        <dbReference type="ARBA" id="ARBA00022989"/>
    </source>
</evidence>
<keyword evidence="3 6" id="KW-0812">Transmembrane</keyword>
<protein>
    <submittedName>
        <fullName evidence="7">Membrane spanning 4-domains A8</fullName>
    </submittedName>
</protein>
<evidence type="ECO:0000313" key="8">
    <source>
        <dbReference type="Proteomes" id="UP000007646"/>
    </source>
</evidence>
<dbReference type="InParanoid" id="G3TF01"/>
<dbReference type="Pfam" id="PF04103">
    <property type="entry name" value="CD20"/>
    <property type="match status" value="1"/>
</dbReference>
<keyword evidence="5 6" id="KW-0472">Membrane</keyword>
<dbReference type="Ensembl" id="ENSLAFT00000015360.3">
    <property type="protein sequence ID" value="ENSLAFP00000012869.3"/>
    <property type="gene ID" value="ENSLAFG00000015361.3"/>
</dbReference>
<dbReference type="AlphaFoldDB" id="G3TF01"/>
<dbReference type="GO" id="GO:0005886">
    <property type="term" value="C:plasma membrane"/>
    <property type="evidence" value="ECO:0007669"/>
    <property type="project" value="Ensembl"/>
</dbReference>
<organism evidence="7 8">
    <name type="scientific">Loxodonta africana</name>
    <name type="common">African elephant</name>
    <dbReference type="NCBI Taxonomy" id="9785"/>
    <lineage>
        <taxon>Eukaryota</taxon>
        <taxon>Metazoa</taxon>
        <taxon>Chordata</taxon>
        <taxon>Craniata</taxon>
        <taxon>Vertebrata</taxon>
        <taxon>Euteleostomi</taxon>
        <taxon>Mammalia</taxon>
        <taxon>Eutheria</taxon>
        <taxon>Afrotheria</taxon>
        <taxon>Proboscidea</taxon>
        <taxon>Elephantidae</taxon>
        <taxon>Loxodonta</taxon>
    </lineage>
</organism>
<proteinExistence type="inferred from homology"/>
<dbReference type="PANTHER" id="PTHR23320:SF155">
    <property type="entry name" value="MEMBRANE-SPANNING 4-DOMAINS SUBFAMILY A MEMBER 8"/>
    <property type="match status" value="1"/>
</dbReference>
<dbReference type="STRING" id="9785.ENSLAFP00000012869"/>
<evidence type="ECO:0000313" key="7">
    <source>
        <dbReference type="Ensembl" id="ENSLAFP00000012869.3"/>
    </source>
</evidence>
<evidence type="ECO:0000256" key="2">
    <source>
        <dbReference type="ARBA" id="ARBA00009565"/>
    </source>
</evidence>
<dbReference type="InterPro" id="IPR007237">
    <property type="entry name" value="CD20-like"/>
</dbReference>
<comment type="similarity">
    <text evidence="2">Belongs to the MS4A family.</text>
</comment>
<reference evidence="7" key="3">
    <citation type="submission" date="2025-09" db="UniProtKB">
        <authorList>
            <consortium name="Ensembl"/>
        </authorList>
    </citation>
    <scope>IDENTIFICATION</scope>
    <source>
        <strain evidence="7">Isolate ISIS603380</strain>
    </source>
</reference>
<accession>G3TF01</accession>
<keyword evidence="4 6" id="KW-1133">Transmembrane helix</keyword>
<feature type="transmembrane region" description="Helical" evidence="6">
    <location>
        <begin position="195"/>
        <end position="216"/>
    </location>
</feature>
<dbReference type="eggNOG" id="ENOG502SR7E">
    <property type="taxonomic scope" value="Eukaryota"/>
</dbReference>
<dbReference type="InterPro" id="IPR030417">
    <property type="entry name" value="MS4A"/>
</dbReference>
<dbReference type="Proteomes" id="UP000007646">
    <property type="component" value="Unassembled WGS sequence"/>
</dbReference>
<gene>
    <name evidence="7" type="primary">MS4A8</name>
</gene>
<reference evidence="7 8" key="1">
    <citation type="submission" date="2009-06" db="EMBL/GenBank/DDBJ databases">
        <title>The Genome Sequence of Loxodonta africana (African elephant).</title>
        <authorList>
            <person name="Di Palma F."/>
            <person name="Heiman D."/>
            <person name="Young S."/>
            <person name="Johnson J."/>
            <person name="Lander E.S."/>
            <person name="Lindblad-Toh K."/>
        </authorList>
    </citation>
    <scope>NUCLEOTIDE SEQUENCE [LARGE SCALE GENOMIC DNA]</scope>
    <source>
        <strain evidence="7 8">Isolate ISIS603380</strain>
    </source>
</reference>
<feature type="transmembrane region" description="Helical" evidence="6">
    <location>
        <begin position="89"/>
        <end position="109"/>
    </location>
</feature>
<keyword evidence="8" id="KW-1185">Reference proteome</keyword>
<dbReference type="OMA" id="QLVCCQH"/>
<sequence length="272" mass="28959">MPSNEYMLHWQRGIPYSTINSMASAGPMANPVFVVTPHNGYSMVPGVVSQVPLYPSNQPQVHLIPGNPPGLTSNLSEQAARRALKEGKVLGALQILIGLVHIGFGSVFVTVLSGYYVAVSFFGGFPFWGGICFIISGSLSVSAEKQPESSCLLNGSVGMNIVSAISSAVGILLFITDISIAATSHYSDPDYNSHYYTWGLSPGVAISSVLLVFCLLEFGIACASSHFGCQLTCRQHNNVGVIYQNVYTANPVVVPEPEDPPPEYSTQIPGSK</sequence>